<feature type="domain" description="Phospholipid/glycerol acyltransferase" evidence="5">
    <location>
        <begin position="193"/>
        <end position="307"/>
    </location>
</feature>
<keyword evidence="4" id="KW-0812">Transmembrane</keyword>
<dbReference type="EMBL" id="PQCO01000015">
    <property type="protein sequence ID" value="PUE05786.1"/>
    <property type="molecule type" value="Genomic_DNA"/>
</dbReference>
<evidence type="ECO:0000256" key="2">
    <source>
        <dbReference type="ARBA" id="ARBA00022679"/>
    </source>
</evidence>
<gene>
    <name evidence="6" type="ORF">C3L24_00145</name>
</gene>
<evidence type="ECO:0000256" key="1">
    <source>
        <dbReference type="ARBA" id="ARBA00005189"/>
    </source>
</evidence>
<dbReference type="CDD" id="cd07989">
    <property type="entry name" value="LPLAT_AGPAT-like"/>
    <property type="match status" value="1"/>
</dbReference>
<name>A0A6N4E9W8_9GAMM</name>
<evidence type="ECO:0000313" key="7">
    <source>
        <dbReference type="Proteomes" id="UP000250928"/>
    </source>
</evidence>
<evidence type="ECO:0000259" key="5">
    <source>
        <dbReference type="SMART" id="SM00563"/>
    </source>
</evidence>
<dbReference type="SUPFAM" id="SSF69593">
    <property type="entry name" value="Glycerol-3-phosphate (1)-acyltransferase"/>
    <property type="match status" value="1"/>
</dbReference>
<keyword evidence="4" id="KW-1133">Transmembrane helix</keyword>
<dbReference type="InterPro" id="IPR045851">
    <property type="entry name" value="AMP-bd_C_sf"/>
</dbReference>
<comment type="pathway">
    <text evidence="1">Lipid metabolism.</text>
</comment>
<comment type="caution">
    <text evidence="6">The sequence shown here is derived from an EMBL/GenBank/DDBJ whole genome shotgun (WGS) entry which is preliminary data.</text>
</comment>
<dbReference type="GO" id="GO:0006654">
    <property type="term" value="P:phosphatidic acid biosynthetic process"/>
    <property type="evidence" value="ECO:0007669"/>
    <property type="project" value="TreeGrafter"/>
</dbReference>
<evidence type="ECO:0000256" key="4">
    <source>
        <dbReference type="SAM" id="Phobius"/>
    </source>
</evidence>
<dbReference type="PANTHER" id="PTHR10434:SF11">
    <property type="entry name" value="1-ACYL-SN-GLYCEROL-3-PHOSPHATE ACYLTRANSFERASE"/>
    <property type="match status" value="1"/>
</dbReference>
<sequence length="358" mass="39161">MERAVGEITGIRKGCVAVFGGGDPRSGTERIVVMAETKERDPVRRADLERSIHALAETHLGAPIDQVALCPPHTVLKTSSGKIRRAANREQFERGLDTSRVRSPRLTLSLITLHALLRTLGERLRTLPRTLYSGYVWLLFLLLGLPLWLGVLLLPGRRMRWRLARMAARGFAGLSGIALHVERAGKPGDETPGVIAANHASYIDGLALTAALPGPLCFVVKDELRTNPVLRPLLQRLGCEFVSRGDKRAVAADVERLKRRAAAGETLLFFPEGTFVAQPGLLPFRMGAFVTAAMGQLPLTPVTVNGSRAILPAEHWSPRRGRLLIVVGEPLRATSADWQGAVELRGRCREMIQTALEE</sequence>
<dbReference type="GO" id="GO:0003841">
    <property type="term" value="F:1-acylglycerol-3-phosphate O-acyltransferase activity"/>
    <property type="evidence" value="ECO:0007669"/>
    <property type="project" value="TreeGrafter"/>
</dbReference>
<keyword evidence="2" id="KW-0808">Transferase</keyword>
<keyword evidence="3" id="KW-0012">Acyltransferase</keyword>
<keyword evidence="4" id="KW-0472">Membrane</keyword>
<evidence type="ECO:0000256" key="3">
    <source>
        <dbReference type="ARBA" id="ARBA00023315"/>
    </source>
</evidence>
<evidence type="ECO:0000313" key="6">
    <source>
        <dbReference type="EMBL" id="PUE05786.1"/>
    </source>
</evidence>
<reference evidence="6 7" key="1">
    <citation type="submission" date="2018-01" db="EMBL/GenBank/DDBJ databases">
        <title>Novel co-symbiosis in the lucinid bivalve Phacoides pectinatus.</title>
        <authorList>
            <person name="Lim S.J."/>
            <person name="Davis B.G."/>
            <person name="Gill D.E."/>
            <person name="Engel A.S."/>
            <person name="Anderson L.C."/>
            <person name="Campbell B.J."/>
        </authorList>
    </citation>
    <scope>NUCLEOTIDE SEQUENCE [LARGE SCALE GENOMIC DNA]</scope>
    <source>
        <strain evidence="6">N3_P5</strain>
    </source>
</reference>
<organism evidence="6 7">
    <name type="scientific">Candidatus Sedimenticola endophacoides</name>
    <dbReference type="NCBI Taxonomy" id="2548426"/>
    <lineage>
        <taxon>Bacteria</taxon>
        <taxon>Pseudomonadati</taxon>
        <taxon>Pseudomonadota</taxon>
        <taxon>Gammaproteobacteria</taxon>
        <taxon>Chromatiales</taxon>
        <taxon>Sedimenticolaceae</taxon>
        <taxon>Sedimenticola</taxon>
    </lineage>
</organism>
<accession>A0A6N4E9W8</accession>
<dbReference type="InterPro" id="IPR002123">
    <property type="entry name" value="Plipid/glycerol_acylTrfase"/>
</dbReference>
<feature type="transmembrane region" description="Helical" evidence="4">
    <location>
        <begin position="135"/>
        <end position="156"/>
    </location>
</feature>
<dbReference type="PANTHER" id="PTHR10434">
    <property type="entry name" value="1-ACYL-SN-GLYCEROL-3-PHOSPHATE ACYLTRANSFERASE"/>
    <property type="match status" value="1"/>
</dbReference>
<dbReference type="SMART" id="SM00563">
    <property type="entry name" value="PlsC"/>
    <property type="match status" value="1"/>
</dbReference>
<protein>
    <recommendedName>
        <fullName evidence="5">Phospholipid/glycerol acyltransferase domain-containing protein</fullName>
    </recommendedName>
</protein>
<proteinExistence type="predicted"/>
<dbReference type="Gene3D" id="3.30.300.30">
    <property type="match status" value="1"/>
</dbReference>
<dbReference type="Proteomes" id="UP000250928">
    <property type="component" value="Unassembled WGS sequence"/>
</dbReference>
<dbReference type="Pfam" id="PF01553">
    <property type="entry name" value="Acyltransferase"/>
    <property type="match status" value="1"/>
</dbReference>
<dbReference type="AlphaFoldDB" id="A0A6N4E9W8"/>